<feature type="region of interest" description="Disordered" evidence="1">
    <location>
        <begin position="445"/>
        <end position="493"/>
    </location>
</feature>
<name>A0A167V7N9_9EURO</name>
<feature type="region of interest" description="Disordered" evidence="1">
    <location>
        <begin position="566"/>
        <end position="613"/>
    </location>
</feature>
<dbReference type="Proteomes" id="UP000242877">
    <property type="component" value="Unassembled WGS sequence"/>
</dbReference>
<evidence type="ECO:0000313" key="3">
    <source>
        <dbReference type="Proteomes" id="UP000242877"/>
    </source>
</evidence>
<feature type="compositionally biased region" description="Polar residues" evidence="1">
    <location>
        <begin position="18"/>
        <end position="29"/>
    </location>
</feature>
<evidence type="ECO:0000313" key="2">
    <source>
        <dbReference type="EMBL" id="KZZ87165.1"/>
    </source>
</evidence>
<protein>
    <recommendedName>
        <fullName evidence="4">Retrotransposon gag protein</fullName>
    </recommendedName>
</protein>
<comment type="caution">
    <text evidence="2">The sequence shown here is derived from an EMBL/GenBank/DDBJ whole genome shotgun (WGS) entry which is preliminary data.</text>
</comment>
<gene>
    <name evidence="2" type="ORF">AAP_05920</name>
</gene>
<proteinExistence type="predicted"/>
<dbReference type="EMBL" id="AZGZ01000038">
    <property type="protein sequence ID" value="KZZ87165.1"/>
    <property type="molecule type" value="Genomic_DNA"/>
</dbReference>
<feature type="compositionally biased region" description="Basic and acidic residues" evidence="1">
    <location>
        <begin position="210"/>
        <end position="219"/>
    </location>
</feature>
<feature type="region of interest" description="Disordered" evidence="1">
    <location>
        <begin position="1"/>
        <end position="72"/>
    </location>
</feature>
<dbReference type="OrthoDB" id="4365667at2759"/>
<dbReference type="AlphaFoldDB" id="A0A167V7N9"/>
<accession>A0A167V7N9</accession>
<feature type="compositionally biased region" description="Polar residues" evidence="1">
    <location>
        <begin position="567"/>
        <end position="583"/>
    </location>
</feature>
<feature type="compositionally biased region" description="Basic and acidic residues" evidence="1">
    <location>
        <begin position="445"/>
        <end position="460"/>
    </location>
</feature>
<evidence type="ECO:0000256" key="1">
    <source>
        <dbReference type="SAM" id="MobiDB-lite"/>
    </source>
</evidence>
<organism evidence="2 3">
    <name type="scientific">Ascosphaera apis ARSEF 7405</name>
    <dbReference type="NCBI Taxonomy" id="392613"/>
    <lineage>
        <taxon>Eukaryota</taxon>
        <taxon>Fungi</taxon>
        <taxon>Dikarya</taxon>
        <taxon>Ascomycota</taxon>
        <taxon>Pezizomycotina</taxon>
        <taxon>Eurotiomycetes</taxon>
        <taxon>Eurotiomycetidae</taxon>
        <taxon>Onygenales</taxon>
        <taxon>Ascosphaeraceae</taxon>
        <taxon>Ascosphaera</taxon>
    </lineage>
</organism>
<reference evidence="2 3" key="1">
    <citation type="journal article" date="2016" name="Genome Biol. Evol.">
        <title>Divergent and convergent evolution of fungal pathogenicity.</title>
        <authorList>
            <person name="Shang Y."/>
            <person name="Xiao G."/>
            <person name="Zheng P."/>
            <person name="Cen K."/>
            <person name="Zhan S."/>
            <person name="Wang C."/>
        </authorList>
    </citation>
    <scope>NUCLEOTIDE SEQUENCE [LARGE SCALE GENOMIC DNA]</scope>
    <source>
        <strain evidence="2 3">ARSEF 7405</strain>
    </source>
</reference>
<feature type="compositionally biased region" description="Polar residues" evidence="1">
    <location>
        <begin position="470"/>
        <end position="479"/>
    </location>
</feature>
<feature type="region of interest" description="Disordered" evidence="1">
    <location>
        <begin position="180"/>
        <end position="228"/>
    </location>
</feature>
<dbReference type="VEuPathDB" id="FungiDB:AAP_05920"/>
<evidence type="ECO:0008006" key="4">
    <source>
        <dbReference type="Google" id="ProtNLM"/>
    </source>
</evidence>
<feature type="compositionally biased region" description="Low complexity" evidence="1">
    <location>
        <begin position="588"/>
        <end position="602"/>
    </location>
</feature>
<keyword evidence="3" id="KW-1185">Reference proteome</keyword>
<sequence length="613" mass="67823">MTVSPRRSNRNKGKAAAITTTADMDQTVLNHRPPSIQEVQDEEHGSRAASPSQDRRERNDQEVSNQEMDDHTLEVALREQELARAQREAETQAKLASTEQRLAATLQRIQQLEAAAATSITVAPGRAQSPGEVATVLNGNTQPPAAPTVAEDPVPPNTIASLNSFVENLRAQLDRMTDDRRLGESHFLARSRRRRPHPAELDEDEDDERPEPQRPHLTTDDQTTDQEDAAEQAPLIPGLSADASAAAIKLMANKNHPAHSLTFSEISKLRLKNRTDGPTPSKKLDIGDADHYQHWEHSLNQRWTVNWASYLTDSEKITYALGWLDGNLFTSLEEWWTDSSIANKAFPDFLFEVQTMLGVQFQPTDARRELELTIQRKDESVSQYYARLRTLWHRAKTPEPDRLFKLRSSLAPAFSNALLGRKFDSSKDCYLALLDIENEIKARNLERQRANPETKSRDKPSSGFSKSSSNNTPNHSASYSAKGPSSEPRDDHIPSAAEKAHNASFPPCSQKPAGWMGFFWKPQSHPKRANSTNAHRLLSAQGRCWGCRGSGHMSTDACCPFYDKNNKGSAPSNNNGSRSSKTVSAIHANAPASASTSNAATAGDVQVATSDDE</sequence>